<dbReference type="EMBL" id="BANR01000015">
    <property type="protein sequence ID" value="GAC49592.1"/>
    <property type="molecule type" value="Genomic_DNA"/>
</dbReference>
<keyword evidence="4 7" id="KW-0255">Endonuclease</keyword>
<comment type="function">
    <text evidence="1 7">RNaseP catalyzes the removal of the 5'-leader sequence from pre-tRNA to produce the mature 5'-terminus. It can also cleave other RNA substrates such as 4.5S RNA. The protein component plays an auxiliary but essential role in vivo by binding to the 5'-leader sequence and broadening the substrate specificity of the ribozyme.</text>
</comment>
<keyword evidence="5 7" id="KW-0378">Hydrolase</keyword>
<keyword evidence="2 7" id="KW-0819">tRNA processing</keyword>
<dbReference type="PANTHER" id="PTHR33992">
    <property type="entry name" value="RIBONUCLEASE P PROTEIN COMPONENT"/>
    <property type="match status" value="1"/>
</dbReference>
<dbReference type="Gene3D" id="3.30.230.10">
    <property type="match status" value="1"/>
</dbReference>
<dbReference type="InterPro" id="IPR014721">
    <property type="entry name" value="Ribsml_uS5_D2-typ_fold_subgr"/>
</dbReference>
<dbReference type="InterPro" id="IPR020539">
    <property type="entry name" value="RNase_P_CS"/>
</dbReference>
<dbReference type="Pfam" id="PF00825">
    <property type="entry name" value="Ribonuclease_P"/>
    <property type="match status" value="1"/>
</dbReference>
<evidence type="ECO:0000256" key="1">
    <source>
        <dbReference type="ARBA" id="ARBA00002663"/>
    </source>
</evidence>
<dbReference type="STRING" id="1220583.GOACH_15_00850"/>
<dbReference type="RefSeq" id="WP_005176006.1">
    <property type="nucleotide sequence ID" value="NZ_BANR01000015.1"/>
</dbReference>
<accession>L7KNR9</accession>
<keyword evidence="6 7" id="KW-0694">RNA-binding</keyword>
<dbReference type="InterPro" id="IPR000100">
    <property type="entry name" value="RNase_P"/>
</dbReference>
<dbReference type="eggNOG" id="COG0594">
    <property type="taxonomic scope" value="Bacteria"/>
</dbReference>
<evidence type="ECO:0000256" key="7">
    <source>
        <dbReference type="HAMAP-Rule" id="MF_00227"/>
    </source>
</evidence>
<sequence length="154" mass="15944">MASIHRISTRSDFSRTLKKGVRVSSRDLLLTVLVLPTQWPDDTGGRVGVASSGGPWLGLIVSKSVGNAVIRHRVARRIRAAFDEVRGDCPTTETSIVVRALPSAAEASSVELAAQLRKALRNGKVRRVAAEVLGSGALGSGAPGVSGGSSGGTF</sequence>
<protein>
    <recommendedName>
        <fullName evidence="7 8">Ribonuclease P protein component</fullName>
        <shortName evidence="7">RNase P protein</shortName>
        <shortName evidence="7">RNaseP protein</shortName>
        <ecNumber evidence="7 8">3.1.26.5</ecNumber>
    </recommendedName>
    <alternativeName>
        <fullName evidence="7">Protein C5</fullName>
    </alternativeName>
</protein>
<proteinExistence type="inferred from homology"/>
<evidence type="ECO:0000256" key="5">
    <source>
        <dbReference type="ARBA" id="ARBA00022801"/>
    </source>
</evidence>
<dbReference type="GO" id="GO:0000049">
    <property type="term" value="F:tRNA binding"/>
    <property type="evidence" value="ECO:0007669"/>
    <property type="project" value="UniProtKB-UniRule"/>
</dbReference>
<dbReference type="SUPFAM" id="SSF54211">
    <property type="entry name" value="Ribosomal protein S5 domain 2-like"/>
    <property type="match status" value="1"/>
</dbReference>
<keyword evidence="3 7" id="KW-0540">Nuclease</keyword>
<comment type="catalytic activity">
    <reaction evidence="7">
        <text>Endonucleolytic cleavage of RNA, removing 5'-extranucleotides from tRNA precursor.</text>
        <dbReference type="EC" id="3.1.26.5"/>
    </reaction>
</comment>
<evidence type="ECO:0000256" key="6">
    <source>
        <dbReference type="ARBA" id="ARBA00022884"/>
    </source>
</evidence>
<name>L7KNR9_9ACTN</name>
<organism evidence="9 10">
    <name type="scientific">Gordonia aichiensis NBRC 108223</name>
    <dbReference type="NCBI Taxonomy" id="1220583"/>
    <lineage>
        <taxon>Bacteria</taxon>
        <taxon>Bacillati</taxon>
        <taxon>Actinomycetota</taxon>
        <taxon>Actinomycetes</taxon>
        <taxon>Mycobacteriales</taxon>
        <taxon>Gordoniaceae</taxon>
        <taxon>Gordonia</taxon>
    </lineage>
</organism>
<evidence type="ECO:0000256" key="3">
    <source>
        <dbReference type="ARBA" id="ARBA00022722"/>
    </source>
</evidence>
<dbReference type="GO" id="GO:0001682">
    <property type="term" value="P:tRNA 5'-leader removal"/>
    <property type="evidence" value="ECO:0007669"/>
    <property type="project" value="UniProtKB-UniRule"/>
</dbReference>
<evidence type="ECO:0000256" key="4">
    <source>
        <dbReference type="ARBA" id="ARBA00022759"/>
    </source>
</evidence>
<comment type="caution">
    <text evidence="9">The sequence shown here is derived from an EMBL/GenBank/DDBJ whole genome shotgun (WGS) entry which is preliminary data.</text>
</comment>
<dbReference type="GO" id="GO:0004526">
    <property type="term" value="F:ribonuclease P activity"/>
    <property type="evidence" value="ECO:0007669"/>
    <property type="project" value="UniProtKB-UniRule"/>
</dbReference>
<dbReference type="AlphaFoldDB" id="L7KNR9"/>
<gene>
    <name evidence="7 9" type="primary">rnpA</name>
    <name evidence="9" type="ORF">GOACH_15_00850</name>
</gene>
<comment type="subunit">
    <text evidence="7">Consists of a catalytic RNA component (M1 or rnpB) and a protein subunit.</text>
</comment>
<dbReference type="OrthoDB" id="196964at2"/>
<keyword evidence="10" id="KW-1185">Reference proteome</keyword>
<dbReference type="EC" id="3.1.26.5" evidence="7 8"/>
<dbReference type="NCBIfam" id="TIGR00188">
    <property type="entry name" value="rnpA"/>
    <property type="match status" value="1"/>
</dbReference>
<reference evidence="9 10" key="1">
    <citation type="submission" date="2012-12" db="EMBL/GenBank/DDBJ databases">
        <title>Whole genome shotgun sequence of Gordonia aichiensis NBRC 108223.</title>
        <authorList>
            <person name="Isaki-Nakamura S."/>
            <person name="Hosoyama A."/>
            <person name="Tsuchikane K."/>
            <person name="Ando Y."/>
            <person name="Baba S."/>
            <person name="Ohji S."/>
            <person name="Hamada M."/>
            <person name="Tamura T."/>
            <person name="Yamazoe A."/>
            <person name="Yamazaki S."/>
            <person name="Fujita N."/>
        </authorList>
    </citation>
    <scope>NUCLEOTIDE SEQUENCE [LARGE SCALE GENOMIC DNA]</scope>
    <source>
        <strain evidence="9 10">NBRC 108223</strain>
    </source>
</reference>
<dbReference type="GO" id="GO:0030677">
    <property type="term" value="C:ribonuclease P complex"/>
    <property type="evidence" value="ECO:0007669"/>
    <property type="project" value="TreeGrafter"/>
</dbReference>
<dbReference type="PANTHER" id="PTHR33992:SF1">
    <property type="entry name" value="RIBONUCLEASE P PROTEIN COMPONENT"/>
    <property type="match status" value="1"/>
</dbReference>
<evidence type="ECO:0000313" key="9">
    <source>
        <dbReference type="EMBL" id="GAC49592.1"/>
    </source>
</evidence>
<dbReference type="GO" id="GO:0042781">
    <property type="term" value="F:3'-tRNA processing endoribonuclease activity"/>
    <property type="evidence" value="ECO:0007669"/>
    <property type="project" value="TreeGrafter"/>
</dbReference>
<dbReference type="InterPro" id="IPR020568">
    <property type="entry name" value="Ribosomal_Su5_D2-typ_SF"/>
</dbReference>
<comment type="similarity">
    <text evidence="7">Belongs to the RnpA family.</text>
</comment>
<dbReference type="HAMAP" id="MF_00227">
    <property type="entry name" value="RNase_P"/>
    <property type="match status" value="1"/>
</dbReference>
<dbReference type="Proteomes" id="UP000010988">
    <property type="component" value="Unassembled WGS sequence"/>
</dbReference>
<dbReference type="PROSITE" id="PS00648">
    <property type="entry name" value="RIBONUCLEASE_P"/>
    <property type="match status" value="1"/>
</dbReference>
<evidence type="ECO:0000256" key="2">
    <source>
        <dbReference type="ARBA" id="ARBA00022694"/>
    </source>
</evidence>
<evidence type="ECO:0000256" key="8">
    <source>
        <dbReference type="NCBIfam" id="TIGR00188"/>
    </source>
</evidence>
<evidence type="ECO:0000313" key="10">
    <source>
        <dbReference type="Proteomes" id="UP000010988"/>
    </source>
</evidence>